<protein>
    <submittedName>
        <fullName evidence="1">Ubiquinone biosynthesis O-methyltransferase</fullName>
    </submittedName>
</protein>
<keyword evidence="1" id="KW-0830">Ubiquinone</keyword>
<keyword evidence="1" id="KW-0808">Transferase</keyword>
<evidence type="ECO:0000313" key="2">
    <source>
        <dbReference type="Proteomes" id="UP000326354"/>
    </source>
</evidence>
<dbReference type="GO" id="GO:0032259">
    <property type="term" value="P:methylation"/>
    <property type="evidence" value="ECO:0007669"/>
    <property type="project" value="UniProtKB-KW"/>
</dbReference>
<keyword evidence="2" id="KW-1185">Reference proteome</keyword>
<dbReference type="CDD" id="cd02440">
    <property type="entry name" value="AdoMet_MTases"/>
    <property type="match status" value="1"/>
</dbReference>
<reference evidence="1 2" key="1">
    <citation type="submission" date="2019-08" db="EMBL/GenBank/DDBJ databases">
        <title>Complete genome sequence of Candidatus Uab amorphum.</title>
        <authorList>
            <person name="Shiratori T."/>
            <person name="Suzuki S."/>
            <person name="Kakizawa Y."/>
            <person name="Ishida K."/>
        </authorList>
    </citation>
    <scope>NUCLEOTIDE SEQUENCE [LARGE SCALE GENOMIC DNA]</scope>
    <source>
        <strain evidence="1 2">SRT547</strain>
    </source>
</reference>
<dbReference type="InterPro" id="IPR029063">
    <property type="entry name" value="SAM-dependent_MTases_sf"/>
</dbReference>
<evidence type="ECO:0000313" key="1">
    <source>
        <dbReference type="EMBL" id="BBM82125.1"/>
    </source>
</evidence>
<proteinExistence type="predicted"/>
<dbReference type="Pfam" id="PF13489">
    <property type="entry name" value="Methyltransf_23"/>
    <property type="match status" value="1"/>
</dbReference>
<dbReference type="EMBL" id="AP019860">
    <property type="protein sequence ID" value="BBM82125.1"/>
    <property type="molecule type" value="Genomic_DNA"/>
</dbReference>
<dbReference type="SUPFAM" id="SSF53335">
    <property type="entry name" value="S-adenosyl-L-methionine-dependent methyltransferases"/>
    <property type="match status" value="1"/>
</dbReference>
<dbReference type="GO" id="GO:0008168">
    <property type="term" value="F:methyltransferase activity"/>
    <property type="evidence" value="ECO:0007669"/>
    <property type="project" value="UniProtKB-KW"/>
</dbReference>
<dbReference type="KEGG" id="uam:UABAM_00468"/>
<keyword evidence="1" id="KW-0489">Methyltransferase</keyword>
<dbReference type="OrthoDB" id="9791837at2"/>
<sequence>MMPDLPEIYNVDFFREWGKNNEKYVASASVIVKLLLQQFRPLSLVDIGCGCGVYSYFFLKNNVEVLSIDGVQPCIENSYPIEIQVQDLTTPFSNERGKFDVALCLEVAEHIPPEFVMTFLHNITQFSDTLLLSAAPPFQGGHHHVNEQPKRYWKQKLQQVGFAYNRKRTGKFVEAFKSIKAPHMWMGEGISVYERIQ</sequence>
<dbReference type="RefSeq" id="WP_151966377.1">
    <property type="nucleotide sequence ID" value="NZ_AP019860.1"/>
</dbReference>
<dbReference type="Proteomes" id="UP000326354">
    <property type="component" value="Chromosome"/>
</dbReference>
<gene>
    <name evidence="1" type="ORF">UABAM_00468</name>
</gene>
<name>A0A5S9IK84_UABAM</name>
<accession>A0A5S9IK84</accession>
<dbReference type="Gene3D" id="3.40.50.150">
    <property type="entry name" value="Vaccinia Virus protein VP39"/>
    <property type="match status" value="1"/>
</dbReference>
<organism evidence="1 2">
    <name type="scientific">Uabimicrobium amorphum</name>
    <dbReference type="NCBI Taxonomy" id="2596890"/>
    <lineage>
        <taxon>Bacteria</taxon>
        <taxon>Pseudomonadati</taxon>
        <taxon>Planctomycetota</taxon>
        <taxon>Candidatus Uabimicrobiia</taxon>
        <taxon>Candidatus Uabimicrobiales</taxon>
        <taxon>Candidatus Uabimicrobiaceae</taxon>
        <taxon>Candidatus Uabimicrobium</taxon>
    </lineage>
</organism>
<dbReference type="AlphaFoldDB" id="A0A5S9IK84"/>